<keyword evidence="3" id="KW-1185">Reference proteome</keyword>
<protein>
    <submittedName>
        <fullName evidence="2">PadR family transcriptional regulator</fullName>
    </submittedName>
</protein>
<reference evidence="2 3" key="1">
    <citation type="journal article" date="2015" name="Genome Announc.">
        <title>Complete Genome Sequencing of Stenotrophomonas acidaminiphila ZAC14D2_NAIMI4_2, a Multidrug-Resistant Strain Isolated from Sediments of a Polluted River in Mexico, Uncovers New Antibiotic Resistance Genes and a Novel Class-II Lasso Peptide Biosynthesis Gene Cluster.</title>
        <authorList>
            <person name="Vinuesa P."/>
            <person name="Ochoa-Sanchez L.E."/>
        </authorList>
    </citation>
    <scope>NUCLEOTIDE SEQUENCE [LARGE SCALE GENOMIC DNA]</scope>
    <source>
        <strain evidence="2 3">ZAC14D2_NAIMI4_2</strain>
    </source>
</reference>
<dbReference type="EMBL" id="CP012900">
    <property type="protein sequence ID" value="ALJ29444.1"/>
    <property type="molecule type" value="Genomic_DNA"/>
</dbReference>
<accession>A0A0S1B368</accession>
<dbReference type="Proteomes" id="UP000061010">
    <property type="component" value="Chromosome"/>
</dbReference>
<dbReference type="SUPFAM" id="SSF46785">
    <property type="entry name" value="Winged helix' DNA-binding domain"/>
    <property type="match status" value="1"/>
</dbReference>
<dbReference type="OrthoDB" id="9814826at2"/>
<name>A0A0S1B368_9GAMM</name>
<gene>
    <name evidence="2" type="ORF">AOT14_30970</name>
</gene>
<dbReference type="InterPro" id="IPR005149">
    <property type="entry name" value="Tscrpt_reg_PadR_N"/>
</dbReference>
<dbReference type="Gene3D" id="1.10.10.10">
    <property type="entry name" value="Winged helix-like DNA-binding domain superfamily/Winged helix DNA-binding domain"/>
    <property type="match status" value="1"/>
</dbReference>
<dbReference type="KEGG" id="sacz:AOT14_30970"/>
<dbReference type="PATRIC" id="fig|128780.6.peg.3135"/>
<evidence type="ECO:0000259" key="1">
    <source>
        <dbReference type="Pfam" id="PF03551"/>
    </source>
</evidence>
<organism evidence="2 3">
    <name type="scientific">Stenotrophomonas acidaminiphila</name>
    <dbReference type="NCBI Taxonomy" id="128780"/>
    <lineage>
        <taxon>Bacteria</taxon>
        <taxon>Pseudomonadati</taxon>
        <taxon>Pseudomonadota</taxon>
        <taxon>Gammaproteobacteria</taxon>
        <taxon>Lysobacterales</taxon>
        <taxon>Lysobacteraceae</taxon>
        <taxon>Stenotrophomonas</taxon>
    </lineage>
</organism>
<evidence type="ECO:0000313" key="3">
    <source>
        <dbReference type="Proteomes" id="UP000061010"/>
    </source>
</evidence>
<dbReference type="Pfam" id="PF03551">
    <property type="entry name" value="PadR"/>
    <property type="match status" value="1"/>
</dbReference>
<proteinExistence type="predicted"/>
<dbReference type="InterPro" id="IPR036390">
    <property type="entry name" value="WH_DNA-bd_sf"/>
</dbReference>
<dbReference type="PANTHER" id="PTHR43252">
    <property type="entry name" value="TRANSCRIPTIONAL REGULATOR YQJI"/>
    <property type="match status" value="1"/>
</dbReference>
<feature type="domain" description="Transcription regulator PadR N-terminal" evidence="1">
    <location>
        <begin position="27"/>
        <end position="95"/>
    </location>
</feature>
<dbReference type="AlphaFoldDB" id="A0A0S1B368"/>
<dbReference type="PANTHER" id="PTHR43252:SF7">
    <property type="entry name" value="TRANSCRIPTIONAL REGULATOR YQJI"/>
    <property type="match status" value="1"/>
</dbReference>
<dbReference type="InterPro" id="IPR036388">
    <property type="entry name" value="WH-like_DNA-bd_sf"/>
</dbReference>
<sequence length="168" mass="18517">MPSAPPPTARKRPTARPLGRGDLRLLLLSLLGQAPRHGYELIQQVGEMFMHVYAPSAGSVYPLLADFEKQRWVVAEEDGGRRRYRITALGQAQLKLRQAEVEAAQLRAHHSARAITKANLPPPVREAMHRLKKALVLRGGRWQDVDAGRVAALLEQAAALVRQGDADA</sequence>
<evidence type="ECO:0000313" key="2">
    <source>
        <dbReference type="EMBL" id="ALJ29444.1"/>
    </source>
</evidence>